<protein>
    <submittedName>
        <fullName evidence="2">Uncharacterized protein</fullName>
    </submittedName>
</protein>
<feature type="region of interest" description="Disordered" evidence="1">
    <location>
        <begin position="39"/>
        <end position="75"/>
    </location>
</feature>
<feature type="compositionally biased region" description="Acidic residues" evidence="1">
    <location>
        <begin position="58"/>
        <end position="75"/>
    </location>
</feature>
<comment type="caution">
    <text evidence="2">The sequence shown here is derived from an EMBL/GenBank/DDBJ whole genome shotgun (WGS) entry which is preliminary data.</text>
</comment>
<gene>
    <name evidence="2" type="ORF">KUTeg_021241</name>
</gene>
<dbReference type="Pfam" id="PF14631">
    <property type="entry name" value="FancD2"/>
    <property type="match status" value="1"/>
</dbReference>
<organism evidence="2 3">
    <name type="scientific">Tegillarca granosa</name>
    <name type="common">Malaysian cockle</name>
    <name type="synonym">Anadara granosa</name>
    <dbReference type="NCBI Taxonomy" id="220873"/>
    <lineage>
        <taxon>Eukaryota</taxon>
        <taxon>Metazoa</taxon>
        <taxon>Spiralia</taxon>
        <taxon>Lophotrochozoa</taxon>
        <taxon>Mollusca</taxon>
        <taxon>Bivalvia</taxon>
        <taxon>Autobranchia</taxon>
        <taxon>Pteriomorphia</taxon>
        <taxon>Arcoida</taxon>
        <taxon>Arcoidea</taxon>
        <taxon>Arcidae</taxon>
        <taxon>Tegillarca</taxon>
    </lineage>
</organism>
<dbReference type="Proteomes" id="UP001217089">
    <property type="component" value="Unassembled WGS sequence"/>
</dbReference>
<accession>A0ABQ9EA76</accession>
<evidence type="ECO:0000313" key="2">
    <source>
        <dbReference type="EMBL" id="KAJ8302254.1"/>
    </source>
</evidence>
<reference evidence="2 3" key="1">
    <citation type="submission" date="2022-12" db="EMBL/GenBank/DDBJ databases">
        <title>Chromosome-level genome of Tegillarca granosa.</title>
        <authorList>
            <person name="Kim J."/>
        </authorList>
    </citation>
    <scope>NUCLEOTIDE SEQUENCE [LARGE SCALE GENOMIC DNA]</scope>
    <source>
        <strain evidence="2">Teg-2019</strain>
        <tissue evidence="2">Adductor muscle</tissue>
    </source>
</reference>
<dbReference type="InterPro" id="IPR029448">
    <property type="entry name" value="FANCD2"/>
</dbReference>
<evidence type="ECO:0000256" key="1">
    <source>
        <dbReference type="SAM" id="MobiDB-lite"/>
    </source>
</evidence>
<name>A0ABQ9EA76_TEGGR</name>
<evidence type="ECO:0000313" key="3">
    <source>
        <dbReference type="Proteomes" id="UP001217089"/>
    </source>
</evidence>
<sequence>MPLMDHMFRSNRDDVQGLLKNLQFSTRALHHMCGHSKGDEILSQSLSESMSKSRESGGEEEEEGDATVPDDDEESDVVSVYVLIIL</sequence>
<keyword evidence="3" id="KW-1185">Reference proteome</keyword>
<dbReference type="EMBL" id="JARBDR010000918">
    <property type="protein sequence ID" value="KAJ8302254.1"/>
    <property type="molecule type" value="Genomic_DNA"/>
</dbReference>
<proteinExistence type="predicted"/>